<evidence type="ECO:0000313" key="4">
    <source>
        <dbReference type="Proteomes" id="UP000756346"/>
    </source>
</evidence>
<gene>
    <name evidence="3" type="ORF">B0I36DRAFT_331716</name>
</gene>
<organism evidence="3 4">
    <name type="scientific">Microdochium trichocladiopsis</name>
    <dbReference type="NCBI Taxonomy" id="1682393"/>
    <lineage>
        <taxon>Eukaryota</taxon>
        <taxon>Fungi</taxon>
        <taxon>Dikarya</taxon>
        <taxon>Ascomycota</taxon>
        <taxon>Pezizomycotina</taxon>
        <taxon>Sordariomycetes</taxon>
        <taxon>Xylariomycetidae</taxon>
        <taxon>Xylariales</taxon>
        <taxon>Microdochiaceae</taxon>
        <taxon>Microdochium</taxon>
    </lineage>
</organism>
<dbReference type="AlphaFoldDB" id="A0A9P9BL67"/>
<accession>A0A9P9BL67</accession>
<keyword evidence="4" id="KW-1185">Reference proteome</keyword>
<dbReference type="GO" id="GO:0006508">
    <property type="term" value="P:proteolysis"/>
    <property type="evidence" value="ECO:0007669"/>
    <property type="project" value="InterPro"/>
</dbReference>
<dbReference type="Gene3D" id="3.40.50.1820">
    <property type="entry name" value="alpha/beta hydrolase"/>
    <property type="match status" value="1"/>
</dbReference>
<dbReference type="OrthoDB" id="6499973at2759"/>
<proteinExistence type="predicted"/>
<dbReference type="RefSeq" id="XP_046008160.1">
    <property type="nucleotide sequence ID" value="XM_046155021.1"/>
</dbReference>
<dbReference type="Proteomes" id="UP000756346">
    <property type="component" value="Unassembled WGS sequence"/>
</dbReference>
<evidence type="ECO:0000259" key="2">
    <source>
        <dbReference type="Pfam" id="PF00326"/>
    </source>
</evidence>
<reference evidence="3" key="1">
    <citation type="journal article" date="2021" name="Nat. Commun.">
        <title>Genetic determinants of endophytism in the Arabidopsis root mycobiome.</title>
        <authorList>
            <person name="Mesny F."/>
            <person name="Miyauchi S."/>
            <person name="Thiergart T."/>
            <person name="Pickel B."/>
            <person name="Atanasova L."/>
            <person name="Karlsson M."/>
            <person name="Huettel B."/>
            <person name="Barry K.W."/>
            <person name="Haridas S."/>
            <person name="Chen C."/>
            <person name="Bauer D."/>
            <person name="Andreopoulos W."/>
            <person name="Pangilinan J."/>
            <person name="LaButti K."/>
            <person name="Riley R."/>
            <person name="Lipzen A."/>
            <person name="Clum A."/>
            <person name="Drula E."/>
            <person name="Henrissat B."/>
            <person name="Kohler A."/>
            <person name="Grigoriev I.V."/>
            <person name="Martin F.M."/>
            <person name="Hacquard S."/>
        </authorList>
    </citation>
    <scope>NUCLEOTIDE SEQUENCE</scope>
    <source>
        <strain evidence="3">MPI-CAGE-CH-0230</strain>
    </source>
</reference>
<dbReference type="GeneID" id="70184567"/>
<evidence type="ECO:0000313" key="3">
    <source>
        <dbReference type="EMBL" id="KAH7024612.1"/>
    </source>
</evidence>
<dbReference type="PANTHER" id="PTHR48081">
    <property type="entry name" value="AB HYDROLASE SUPERFAMILY PROTEIN C4A8.06C"/>
    <property type="match status" value="1"/>
</dbReference>
<dbReference type="InterPro" id="IPR029058">
    <property type="entry name" value="AB_hydrolase_fold"/>
</dbReference>
<feature type="domain" description="Peptidase S9 prolyl oligopeptidase catalytic" evidence="2">
    <location>
        <begin position="92"/>
        <end position="236"/>
    </location>
</feature>
<comment type="caution">
    <text evidence="3">The sequence shown here is derived from an EMBL/GenBank/DDBJ whole genome shotgun (WGS) entry which is preliminary data.</text>
</comment>
<dbReference type="InterPro" id="IPR050300">
    <property type="entry name" value="GDXG_lipolytic_enzyme"/>
</dbReference>
<keyword evidence="1 3" id="KW-0378">Hydrolase</keyword>
<sequence length="252" mass="26979">MTASTDAEAPSVWVPPPPTGIPENQLDFYPAPEPNGTGVLVLPGGGYSFVSTEHEGFKTTAWLNARGYDAWMLNYATTTTSPAPLYPKPQQQALAAIDTIRRQGRVSKLGIWGYSAGGHLAATTITDPKGAASLAFAILAYPVISMDPSITHAGSRENLIGTDAPAELTAQLSAEANVSPQTPRMFLFHTANDSVVPVDNAMLMAAALARNKVPFHLLVLPDGNHGLSIPEEKDDPARTWTTELDRWLKYSV</sequence>
<evidence type="ECO:0000256" key="1">
    <source>
        <dbReference type="ARBA" id="ARBA00022801"/>
    </source>
</evidence>
<name>A0A9P9BL67_9PEZI</name>
<dbReference type="PANTHER" id="PTHR48081:SF6">
    <property type="entry name" value="PEPTIDASE S9 PROLYL OLIGOPEPTIDASE CATALYTIC DOMAIN-CONTAINING PROTEIN"/>
    <property type="match status" value="1"/>
</dbReference>
<dbReference type="GO" id="GO:0008236">
    <property type="term" value="F:serine-type peptidase activity"/>
    <property type="evidence" value="ECO:0007669"/>
    <property type="project" value="InterPro"/>
</dbReference>
<dbReference type="Pfam" id="PF00326">
    <property type="entry name" value="Peptidase_S9"/>
    <property type="match status" value="1"/>
</dbReference>
<dbReference type="InterPro" id="IPR001375">
    <property type="entry name" value="Peptidase_S9_cat"/>
</dbReference>
<dbReference type="EMBL" id="JAGTJQ010000009">
    <property type="protein sequence ID" value="KAH7024612.1"/>
    <property type="molecule type" value="Genomic_DNA"/>
</dbReference>
<dbReference type="SUPFAM" id="SSF53474">
    <property type="entry name" value="alpha/beta-Hydrolases"/>
    <property type="match status" value="1"/>
</dbReference>
<protein>
    <submittedName>
        <fullName evidence="3">Alpha/Beta hydrolase protein</fullName>
    </submittedName>
</protein>